<protein>
    <submittedName>
        <fullName evidence="2">Helix-turn-helix</fullName>
    </submittedName>
</protein>
<accession>A0A6N3FPI0</accession>
<dbReference type="SUPFAM" id="SSF47413">
    <property type="entry name" value="lambda repressor-like DNA-binding domains"/>
    <property type="match status" value="1"/>
</dbReference>
<reference evidence="2" key="1">
    <citation type="submission" date="2019-11" db="EMBL/GenBank/DDBJ databases">
        <authorList>
            <person name="Feng L."/>
        </authorList>
    </citation>
    <scope>NUCLEOTIDE SEQUENCE</scope>
    <source>
        <strain evidence="2">VrattiLFYP33</strain>
    </source>
</reference>
<proteinExistence type="predicted"/>
<dbReference type="InterPro" id="IPR010982">
    <property type="entry name" value="Lambda_DNA-bd_dom_sf"/>
</dbReference>
<dbReference type="Pfam" id="PF01381">
    <property type="entry name" value="HTH_3"/>
    <property type="match status" value="1"/>
</dbReference>
<dbReference type="Gene3D" id="1.10.260.40">
    <property type="entry name" value="lambda repressor-like DNA-binding domains"/>
    <property type="match status" value="1"/>
</dbReference>
<name>A0A6N3FPI0_9FIRM</name>
<dbReference type="RefSeq" id="WP_156705942.1">
    <property type="nucleotide sequence ID" value="NZ_CACRUX010000104.1"/>
</dbReference>
<evidence type="ECO:0000313" key="2">
    <source>
        <dbReference type="EMBL" id="VYU54108.1"/>
    </source>
</evidence>
<dbReference type="CDD" id="cd00093">
    <property type="entry name" value="HTH_XRE"/>
    <property type="match status" value="1"/>
</dbReference>
<dbReference type="EMBL" id="CACRUX010000104">
    <property type="protein sequence ID" value="VYU54108.1"/>
    <property type="molecule type" value="Genomic_DNA"/>
</dbReference>
<gene>
    <name evidence="2" type="ORF">VRLFYP33_02424</name>
</gene>
<dbReference type="GO" id="GO:0003677">
    <property type="term" value="F:DNA binding"/>
    <property type="evidence" value="ECO:0007669"/>
    <property type="project" value="InterPro"/>
</dbReference>
<sequence length="131" mass="14328">MKNKAIGPAWEDVEKQLYTPEEIGASDLRAAIMCELIDARNEKGISQKKLEVLSGVKQPVIARMEAGTTSPRLDTVLKVLAALGKTLKIVPINNQDGDSVNQTKTYQYDPKVLGVAKISEGNTAEYNLDKK</sequence>
<dbReference type="PROSITE" id="PS50943">
    <property type="entry name" value="HTH_CROC1"/>
    <property type="match status" value="1"/>
</dbReference>
<organism evidence="2">
    <name type="scientific">Veillonella ratti</name>
    <dbReference type="NCBI Taxonomy" id="103892"/>
    <lineage>
        <taxon>Bacteria</taxon>
        <taxon>Bacillati</taxon>
        <taxon>Bacillota</taxon>
        <taxon>Negativicutes</taxon>
        <taxon>Veillonellales</taxon>
        <taxon>Veillonellaceae</taxon>
        <taxon>Veillonella</taxon>
    </lineage>
</organism>
<dbReference type="AlphaFoldDB" id="A0A6N3FPI0"/>
<evidence type="ECO:0000259" key="1">
    <source>
        <dbReference type="PROSITE" id="PS50943"/>
    </source>
</evidence>
<feature type="domain" description="HTH cro/C1-type" evidence="1">
    <location>
        <begin position="36"/>
        <end position="90"/>
    </location>
</feature>
<dbReference type="InterPro" id="IPR001387">
    <property type="entry name" value="Cro/C1-type_HTH"/>
</dbReference>
<dbReference type="SMART" id="SM00530">
    <property type="entry name" value="HTH_XRE"/>
    <property type="match status" value="1"/>
</dbReference>